<evidence type="ECO:0000313" key="3">
    <source>
        <dbReference type="Proteomes" id="UP001283361"/>
    </source>
</evidence>
<name>A0AAE1CXP9_9GAST</name>
<dbReference type="EMBL" id="JAWDGP010006298">
    <property type="protein sequence ID" value="KAK3743792.1"/>
    <property type="molecule type" value="Genomic_DNA"/>
</dbReference>
<sequence length="92" mass="10247">MVSRPHLTSPRLGHSGFRPGCALRTGLRSRWKSSRRRNTLGQHRDLGSTALNKHTGRVVPGARTAPCLMLAQPKPPTLCSLIIWIAFRRLVL</sequence>
<reference evidence="2" key="1">
    <citation type="journal article" date="2023" name="G3 (Bethesda)">
        <title>A reference genome for the long-term kleptoplast-retaining sea slug Elysia crispata morphotype clarki.</title>
        <authorList>
            <person name="Eastman K.E."/>
            <person name="Pendleton A.L."/>
            <person name="Shaikh M.A."/>
            <person name="Suttiyut T."/>
            <person name="Ogas R."/>
            <person name="Tomko P."/>
            <person name="Gavelis G."/>
            <person name="Widhalm J.R."/>
            <person name="Wisecaver J.H."/>
        </authorList>
    </citation>
    <scope>NUCLEOTIDE SEQUENCE</scope>
    <source>
        <strain evidence="2">ECLA1</strain>
    </source>
</reference>
<feature type="region of interest" description="Disordered" evidence="1">
    <location>
        <begin position="32"/>
        <end position="51"/>
    </location>
</feature>
<dbReference type="Proteomes" id="UP001283361">
    <property type="component" value="Unassembled WGS sequence"/>
</dbReference>
<organism evidence="2 3">
    <name type="scientific">Elysia crispata</name>
    <name type="common">lettuce slug</name>
    <dbReference type="NCBI Taxonomy" id="231223"/>
    <lineage>
        <taxon>Eukaryota</taxon>
        <taxon>Metazoa</taxon>
        <taxon>Spiralia</taxon>
        <taxon>Lophotrochozoa</taxon>
        <taxon>Mollusca</taxon>
        <taxon>Gastropoda</taxon>
        <taxon>Heterobranchia</taxon>
        <taxon>Euthyneura</taxon>
        <taxon>Panpulmonata</taxon>
        <taxon>Sacoglossa</taxon>
        <taxon>Placobranchoidea</taxon>
        <taxon>Plakobranchidae</taxon>
        <taxon>Elysia</taxon>
    </lineage>
</organism>
<evidence type="ECO:0000256" key="1">
    <source>
        <dbReference type="SAM" id="MobiDB-lite"/>
    </source>
</evidence>
<evidence type="ECO:0000313" key="2">
    <source>
        <dbReference type="EMBL" id="KAK3743792.1"/>
    </source>
</evidence>
<comment type="caution">
    <text evidence="2">The sequence shown here is derived from an EMBL/GenBank/DDBJ whole genome shotgun (WGS) entry which is preliminary data.</text>
</comment>
<dbReference type="AlphaFoldDB" id="A0AAE1CXP9"/>
<gene>
    <name evidence="2" type="ORF">RRG08_043524</name>
</gene>
<protein>
    <submittedName>
        <fullName evidence="2">Uncharacterized protein</fullName>
    </submittedName>
</protein>
<proteinExistence type="predicted"/>
<accession>A0AAE1CXP9</accession>
<keyword evidence="3" id="KW-1185">Reference proteome</keyword>